<accession>A0ABD2CXA0</accession>
<dbReference type="Proteomes" id="UP001607303">
    <property type="component" value="Unassembled WGS sequence"/>
</dbReference>
<reference evidence="1 2" key="1">
    <citation type="journal article" date="2024" name="Ann. Entomol. Soc. Am.">
        <title>Genomic analyses of the southern and eastern yellowjacket wasps (Hymenoptera: Vespidae) reveal evolutionary signatures of social life.</title>
        <authorList>
            <person name="Catto M.A."/>
            <person name="Caine P.B."/>
            <person name="Orr S.E."/>
            <person name="Hunt B.G."/>
            <person name="Goodisman M.A.D."/>
        </authorList>
    </citation>
    <scope>NUCLEOTIDE SEQUENCE [LARGE SCALE GENOMIC DNA]</scope>
    <source>
        <strain evidence="1">232</strain>
        <tissue evidence="1">Head and thorax</tissue>
    </source>
</reference>
<dbReference type="EMBL" id="JAYRBN010000027">
    <property type="protein sequence ID" value="KAL2749260.1"/>
    <property type="molecule type" value="Genomic_DNA"/>
</dbReference>
<evidence type="ECO:0000313" key="1">
    <source>
        <dbReference type="EMBL" id="KAL2749260.1"/>
    </source>
</evidence>
<keyword evidence="2" id="KW-1185">Reference proteome</keyword>
<protein>
    <submittedName>
        <fullName evidence="1">Uncharacterized protein</fullName>
    </submittedName>
</protein>
<comment type="caution">
    <text evidence="1">The sequence shown here is derived from an EMBL/GenBank/DDBJ whole genome shotgun (WGS) entry which is preliminary data.</text>
</comment>
<evidence type="ECO:0000313" key="2">
    <source>
        <dbReference type="Proteomes" id="UP001607303"/>
    </source>
</evidence>
<organism evidence="1 2">
    <name type="scientific">Vespula maculifrons</name>
    <name type="common">Eastern yellow jacket</name>
    <name type="synonym">Wasp</name>
    <dbReference type="NCBI Taxonomy" id="7453"/>
    <lineage>
        <taxon>Eukaryota</taxon>
        <taxon>Metazoa</taxon>
        <taxon>Ecdysozoa</taxon>
        <taxon>Arthropoda</taxon>
        <taxon>Hexapoda</taxon>
        <taxon>Insecta</taxon>
        <taxon>Pterygota</taxon>
        <taxon>Neoptera</taxon>
        <taxon>Endopterygota</taxon>
        <taxon>Hymenoptera</taxon>
        <taxon>Apocrita</taxon>
        <taxon>Aculeata</taxon>
        <taxon>Vespoidea</taxon>
        <taxon>Vespidae</taxon>
        <taxon>Vespinae</taxon>
        <taxon>Vespula</taxon>
    </lineage>
</organism>
<gene>
    <name evidence="1" type="ORF">V1477_002200</name>
</gene>
<proteinExistence type="predicted"/>
<name>A0ABD2CXA0_VESMC</name>
<sequence length="109" mass="12532">MDSPLADFEIDGDIDLTEISNTSEHTSRFHQTHRKISKKQYRAYASKMIRSRTSFVCTFSNCSVTLGSMLRALLIIDTYDNANTGRVMATNLSTNRIEWEVNERRLLPK</sequence>
<dbReference type="AlphaFoldDB" id="A0ABD2CXA0"/>